<dbReference type="EMBL" id="CAXAMM010028113">
    <property type="protein sequence ID" value="CAK9062215.1"/>
    <property type="molecule type" value="Genomic_DNA"/>
</dbReference>
<feature type="signal peptide" evidence="3">
    <location>
        <begin position="1"/>
        <end position="22"/>
    </location>
</feature>
<dbReference type="InterPro" id="IPR011990">
    <property type="entry name" value="TPR-like_helical_dom_sf"/>
</dbReference>
<feature type="repeat" description="PPR" evidence="2">
    <location>
        <begin position="210"/>
        <end position="247"/>
    </location>
</feature>
<dbReference type="Proteomes" id="UP001642464">
    <property type="component" value="Unassembled WGS sequence"/>
</dbReference>
<feature type="chain" id="PRO_5045076511" evidence="3">
    <location>
        <begin position="23"/>
        <end position="362"/>
    </location>
</feature>
<dbReference type="Pfam" id="PF17177">
    <property type="entry name" value="PPR_long"/>
    <property type="match status" value="1"/>
</dbReference>
<keyword evidence="3" id="KW-0732">Signal</keyword>
<proteinExistence type="predicted"/>
<evidence type="ECO:0000259" key="4">
    <source>
        <dbReference type="Pfam" id="PF17177"/>
    </source>
</evidence>
<keyword evidence="1" id="KW-0677">Repeat</keyword>
<dbReference type="PANTHER" id="PTHR47447:SF17">
    <property type="entry name" value="OS12G0638900 PROTEIN"/>
    <property type="match status" value="1"/>
</dbReference>
<dbReference type="InterPro" id="IPR033443">
    <property type="entry name" value="PROP1-like_PPR_dom"/>
</dbReference>
<evidence type="ECO:0000313" key="5">
    <source>
        <dbReference type="EMBL" id="CAK9062215.1"/>
    </source>
</evidence>
<feature type="domain" description="PROP1-like PPR" evidence="4">
    <location>
        <begin position="181"/>
        <end position="282"/>
    </location>
</feature>
<sequence length="362" mass="40350">MKRASGVLLLGFVLLLSTCVQRSQYDSGFAVPKQAGSHVARQRAGLDIHTSAAGSVDVIVARKGGDWVHTPGQVLEPTQEEWKLAALLKDRGEQRNGQWQKLLANYTGSNPVVLGAAMHAAIKQREYEEGLKIYRRLRCMTVAEFSIAMKLLGKLGRFDEVEQLWGQLVELDLVNQVLAAVRIDAAADAGDIQGAEAVLDYMVKNSMEAGVVHFTSAIKACANAKDTGRAQKAQLFFDRMVGKGIEPNVVTYANLLRAFRDESSQRCLLLLRDMKNRNVKPNRIFAESFLFIFLKSPLDSRCWRTLKEIIADLKKLDLSDLQAAKRFIDELRDANVKMSKSSKLIDVAIKSILRKQFVHSFS</sequence>
<evidence type="ECO:0000256" key="3">
    <source>
        <dbReference type="SAM" id="SignalP"/>
    </source>
</evidence>
<dbReference type="InterPro" id="IPR002885">
    <property type="entry name" value="PPR_rpt"/>
</dbReference>
<evidence type="ECO:0000256" key="1">
    <source>
        <dbReference type="ARBA" id="ARBA00022737"/>
    </source>
</evidence>
<dbReference type="PROSITE" id="PS51375">
    <property type="entry name" value="PPR"/>
    <property type="match status" value="1"/>
</dbReference>
<protein>
    <submittedName>
        <fullName evidence="5">Pentatricopeptide repeat-containing protein At5g59900</fullName>
    </submittedName>
</protein>
<gene>
    <name evidence="5" type="ORF">SCF082_LOCUS32462</name>
</gene>
<organism evidence="5 6">
    <name type="scientific">Durusdinium trenchii</name>
    <dbReference type="NCBI Taxonomy" id="1381693"/>
    <lineage>
        <taxon>Eukaryota</taxon>
        <taxon>Sar</taxon>
        <taxon>Alveolata</taxon>
        <taxon>Dinophyceae</taxon>
        <taxon>Suessiales</taxon>
        <taxon>Symbiodiniaceae</taxon>
        <taxon>Durusdinium</taxon>
    </lineage>
</organism>
<dbReference type="PANTHER" id="PTHR47447">
    <property type="entry name" value="OS03G0856100 PROTEIN"/>
    <property type="match status" value="1"/>
</dbReference>
<evidence type="ECO:0000256" key="2">
    <source>
        <dbReference type="PROSITE-ProRule" id="PRU00708"/>
    </source>
</evidence>
<name>A0ABP0NEJ9_9DINO</name>
<keyword evidence="6" id="KW-1185">Reference proteome</keyword>
<reference evidence="5 6" key="1">
    <citation type="submission" date="2024-02" db="EMBL/GenBank/DDBJ databases">
        <authorList>
            <person name="Chen Y."/>
            <person name="Shah S."/>
            <person name="Dougan E. K."/>
            <person name="Thang M."/>
            <person name="Chan C."/>
        </authorList>
    </citation>
    <scope>NUCLEOTIDE SEQUENCE [LARGE SCALE GENOMIC DNA]</scope>
</reference>
<dbReference type="Gene3D" id="1.25.40.10">
    <property type="entry name" value="Tetratricopeptide repeat domain"/>
    <property type="match status" value="1"/>
</dbReference>
<dbReference type="Pfam" id="PF01535">
    <property type="entry name" value="PPR"/>
    <property type="match status" value="1"/>
</dbReference>
<accession>A0ABP0NEJ9</accession>
<comment type="caution">
    <text evidence="5">The sequence shown here is derived from an EMBL/GenBank/DDBJ whole genome shotgun (WGS) entry which is preliminary data.</text>
</comment>
<evidence type="ECO:0000313" key="6">
    <source>
        <dbReference type="Proteomes" id="UP001642464"/>
    </source>
</evidence>